<evidence type="ECO:0000313" key="4">
    <source>
        <dbReference type="EMBL" id="MCY6485565.1"/>
    </source>
</evidence>
<dbReference type="Pfam" id="PF13386">
    <property type="entry name" value="DsbD_2"/>
    <property type="match status" value="1"/>
</dbReference>
<reference evidence="4" key="1">
    <citation type="submission" date="2022-12" db="EMBL/GenBank/DDBJ databases">
        <authorList>
            <person name="Wang J."/>
        </authorList>
    </citation>
    <scope>NUCLEOTIDE SEQUENCE</scope>
    <source>
        <strain evidence="4">HY-45-18</strain>
    </source>
</reference>
<dbReference type="InterPro" id="IPR036163">
    <property type="entry name" value="HMA_dom_sf"/>
</dbReference>
<dbReference type="PANTHER" id="PTHR42208:SF1">
    <property type="entry name" value="HEAVY METAL TRANSPORTER"/>
    <property type="match status" value="1"/>
</dbReference>
<dbReference type="Proteomes" id="UP001078443">
    <property type="component" value="Unassembled WGS sequence"/>
</dbReference>
<keyword evidence="1" id="KW-0479">Metal-binding</keyword>
<dbReference type="InterPro" id="IPR008972">
    <property type="entry name" value="Cupredoxin"/>
</dbReference>
<evidence type="ECO:0000256" key="1">
    <source>
        <dbReference type="ARBA" id="ARBA00022723"/>
    </source>
</evidence>
<dbReference type="RefSeq" id="WP_268042003.1">
    <property type="nucleotide sequence ID" value="NZ_JAPQER010000008.1"/>
</dbReference>
<feature type="transmembrane region" description="Helical" evidence="2">
    <location>
        <begin position="163"/>
        <end position="184"/>
    </location>
</feature>
<protein>
    <submittedName>
        <fullName evidence="4">Sulfite exporter TauE/SafE family protein</fullName>
    </submittedName>
</protein>
<keyword evidence="2" id="KW-1133">Transmembrane helix</keyword>
<feature type="transmembrane region" description="Helical" evidence="2">
    <location>
        <begin position="260"/>
        <end position="284"/>
    </location>
</feature>
<dbReference type="InterPro" id="IPR039447">
    <property type="entry name" value="UreH-like_TM_dom"/>
</dbReference>
<evidence type="ECO:0000259" key="3">
    <source>
        <dbReference type="PROSITE" id="PS50846"/>
    </source>
</evidence>
<feature type="transmembrane region" description="Helical" evidence="2">
    <location>
        <begin position="79"/>
        <end position="100"/>
    </location>
</feature>
<accession>A0ABT4D2U4</accession>
<feature type="transmembrane region" description="Helical" evidence="2">
    <location>
        <begin position="296"/>
        <end position="316"/>
    </location>
</feature>
<feature type="transmembrane region" description="Helical" evidence="2">
    <location>
        <begin position="112"/>
        <end position="137"/>
    </location>
</feature>
<proteinExistence type="predicted"/>
<organism evidence="4 5">
    <name type="scientific">Clostridium aestuarii</name>
    <dbReference type="NCBI Taxonomy" id="338193"/>
    <lineage>
        <taxon>Bacteria</taxon>
        <taxon>Bacillati</taxon>
        <taxon>Bacillota</taxon>
        <taxon>Clostridia</taxon>
        <taxon>Eubacteriales</taxon>
        <taxon>Clostridiaceae</taxon>
        <taxon>Clostridium</taxon>
    </lineage>
</organism>
<dbReference type="Gene3D" id="2.60.40.420">
    <property type="entry name" value="Cupredoxins - blue copper proteins"/>
    <property type="match status" value="1"/>
</dbReference>
<evidence type="ECO:0000313" key="5">
    <source>
        <dbReference type="Proteomes" id="UP001078443"/>
    </source>
</evidence>
<dbReference type="InterPro" id="IPR006121">
    <property type="entry name" value="HMA_dom"/>
</dbReference>
<dbReference type="SUPFAM" id="SSF55008">
    <property type="entry name" value="HMA, heavy metal-associated domain"/>
    <property type="match status" value="1"/>
</dbReference>
<comment type="caution">
    <text evidence="4">The sequence shown here is derived from an EMBL/GenBank/DDBJ whole genome shotgun (WGS) entry which is preliminary data.</text>
</comment>
<keyword evidence="2" id="KW-0812">Transmembrane</keyword>
<name>A0ABT4D2U4_9CLOT</name>
<keyword evidence="5" id="KW-1185">Reference proteome</keyword>
<feature type="transmembrane region" description="Helical" evidence="2">
    <location>
        <begin position="190"/>
        <end position="211"/>
    </location>
</feature>
<dbReference type="Pfam" id="PF00403">
    <property type="entry name" value="HMA"/>
    <property type="match status" value="1"/>
</dbReference>
<dbReference type="PROSITE" id="PS01047">
    <property type="entry name" value="HMA_1"/>
    <property type="match status" value="1"/>
</dbReference>
<evidence type="ECO:0000256" key="2">
    <source>
        <dbReference type="SAM" id="Phobius"/>
    </source>
</evidence>
<dbReference type="InterPro" id="IPR017969">
    <property type="entry name" value="Heavy-metal-associated_CS"/>
</dbReference>
<dbReference type="CDD" id="cd00371">
    <property type="entry name" value="HMA"/>
    <property type="match status" value="1"/>
</dbReference>
<sequence>MRIKKETFKVKDMHCKSCEQKLEKELKKLTGVINIIASYEESSVFIAYDSSLCSTNNIKKSITKSGYSIGSSNKTFSEIIKILGILLIAGTIIILGNYSGGFDMSSILQQEVTYFVLFIIGLFTSVHCIGMCGGIMISQNISTVQKNKWQSIKPSILYNTGRIISYTILGGIVGAIGSIFSISLEIKSSITIFAGIFMIIMGFNMSGFNLFRKFHITLPWSTCSIKNKSKAPFIVGILNGLMPCGPLQTMQLYALGTGSAVQGALSMFIFSLGTVPLMLSFGLATSFLSKNFSKKILKFSGILVFILGFIMINRGLALSGINLSPKQSLLKSNSTVSFAKAEIQDNIQIVKINADYSGYNPNIIYVQKGIPVKWIIDGKQISSCNNEIIIPSLNIQKKLISGENIIEFTPGNEDINFSCWMGMLRGIIKVTNDLETVDTSNTSEIVPSSSGSNCCSVPIN</sequence>
<dbReference type="Gene3D" id="3.30.70.100">
    <property type="match status" value="1"/>
</dbReference>
<gene>
    <name evidence="4" type="ORF">OW763_14620</name>
</gene>
<feature type="transmembrane region" description="Helical" evidence="2">
    <location>
        <begin position="231"/>
        <end position="254"/>
    </location>
</feature>
<feature type="domain" description="HMA" evidence="3">
    <location>
        <begin position="4"/>
        <end position="70"/>
    </location>
</feature>
<keyword evidence="2" id="KW-0472">Membrane</keyword>
<dbReference type="EMBL" id="JAPQER010000008">
    <property type="protein sequence ID" value="MCY6485565.1"/>
    <property type="molecule type" value="Genomic_DNA"/>
</dbReference>
<dbReference type="PANTHER" id="PTHR42208">
    <property type="entry name" value="HEAVY METAL TRANSPORTER-RELATED"/>
    <property type="match status" value="1"/>
</dbReference>
<dbReference type="PROSITE" id="PS50846">
    <property type="entry name" value="HMA_2"/>
    <property type="match status" value="1"/>
</dbReference>